<dbReference type="AlphaFoldDB" id="A0A095WYF4"/>
<dbReference type="PANTHER" id="PTHR35175">
    <property type="entry name" value="DUF1289 DOMAIN-CONTAINING PROTEIN"/>
    <property type="match status" value="1"/>
</dbReference>
<dbReference type="EMBL" id="AUVB01000053">
    <property type="protein sequence ID" value="KGE03644.1"/>
    <property type="molecule type" value="Genomic_DNA"/>
</dbReference>
<evidence type="ECO:0000313" key="2">
    <source>
        <dbReference type="Proteomes" id="UP000029640"/>
    </source>
</evidence>
<dbReference type="RefSeq" id="WP_035516206.1">
    <property type="nucleotide sequence ID" value="NZ_KN234762.1"/>
</dbReference>
<dbReference type="Proteomes" id="UP000029640">
    <property type="component" value="Unassembled WGS sequence"/>
</dbReference>
<comment type="caution">
    <text evidence="1">The sequence shown here is derived from an EMBL/GenBank/DDBJ whole genome shotgun (WGS) entry which is preliminary data.</text>
</comment>
<dbReference type="Pfam" id="PF06945">
    <property type="entry name" value="DUF1289"/>
    <property type="match status" value="1"/>
</dbReference>
<reference evidence="1 2" key="1">
    <citation type="journal article" date="2014" name="Genome Announc.">
        <title>Genome Sequence of Gammaproteobacterial Pseudohaliea rubra Type Strain DSM 19751, Isolated from Coastal Seawater of the Mediterranean Sea.</title>
        <authorList>
            <person name="Spring S."/>
            <person name="Fiebig A."/>
            <person name="Riedel T."/>
            <person name="Goker M."/>
            <person name="Klenk H.P."/>
        </authorList>
    </citation>
    <scope>NUCLEOTIDE SEQUENCE [LARGE SCALE GENOMIC DNA]</scope>
    <source>
        <strain evidence="1 2">DSM 19751</strain>
    </source>
</reference>
<sequence>MSDLGEPASPCISVCALDANDICMGCYRSAQEITDWWMASAKEKQDILARCEERRQADSPIRLL</sequence>
<organism evidence="1 2">
    <name type="scientific">Pseudohaliea rubra DSM 19751</name>
    <dbReference type="NCBI Taxonomy" id="1265313"/>
    <lineage>
        <taxon>Bacteria</taxon>
        <taxon>Pseudomonadati</taxon>
        <taxon>Pseudomonadota</taxon>
        <taxon>Gammaproteobacteria</taxon>
        <taxon>Cellvibrionales</taxon>
        <taxon>Halieaceae</taxon>
        <taxon>Pseudohaliea</taxon>
    </lineage>
</organism>
<dbReference type="HOGENOM" id="CLU_162538_4_2_6"/>
<dbReference type="STRING" id="1265313.HRUBRA_01735"/>
<protein>
    <recommendedName>
        <fullName evidence="3">DUF1289 domain-containing protein</fullName>
    </recommendedName>
</protein>
<evidence type="ECO:0000313" key="1">
    <source>
        <dbReference type="EMBL" id="KGE03644.1"/>
    </source>
</evidence>
<dbReference type="PANTHER" id="PTHR35175:SF2">
    <property type="entry name" value="DUF1289 DOMAIN-CONTAINING PROTEIN"/>
    <property type="match status" value="1"/>
</dbReference>
<dbReference type="InterPro" id="IPR010710">
    <property type="entry name" value="DUF1289"/>
</dbReference>
<name>A0A095WYF4_9GAMM</name>
<proteinExistence type="predicted"/>
<dbReference type="OrthoDB" id="9811423at2"/>
<dbReference type="eggNOG" id="COG3313">
    <property type="taxonomic scope" value="Bacteria"/>
</dbReference>
<keyword evidence="2" id="KW-1185">Reference proteome</keyword>
<evidence type="ECO:0008006" key="3">
    <source>
        <dbReference type="Google" id="ProtNLM"/>
    </source>
</evidence>
<accession>A0A095WYF4</accession>
<gene>
    <name evidence="1" type="ORF">HRUBRA_01735</name>
</gene>